<feature type="transmembrane region" description="Helical" evidence="8">
    <location>
        <begin position="581"/>
        <end position="600"/>
    </location>
</feature>
<evidence type="ECO:0000256" key="4">
    <source>
        <dbReference type="ARBA" id="ARBA00022692"/>
    </source>
</evidence>
<feature type="region of interest" description="Disordered" evidence="7">
    <location>
        <begin position="259"/>
        <end position="284"/>
    </location>
</feature>
<keyword evidence="4 8" id="KW-0812">Transmembrane</keyword>
<evidence type="ECO:0000256" key="6">
    <source>
        <dbReference type="ARBA" id="ARBA00023136"/>
    </source>
</evidence>
<evidence type="ECO:0000256" key="5">
    <source>
        <dbReference type="ARBA" id="ARBA00022989"/>
    </source>
</evidence>
<name>A0ABX6EUU0_KLUMA</name>
<feature type="compositionally biased region" description="Polar residues" evidence="7">
    <location>
        <begin position="264"/>
        <end position="276"/>
    </location>
</feature>
<feature type="transmembrane region" description="Helical" evidence="8">
    <location>
        <begin position="644"/>
        <end position="666"/>
    </location>
</feature>
<evidence type="ECO:0000259" key="10">
    <source>
        <dbReference type="Pfam" id="PF12621"/>
    </source>
</evidence>
<dbReference type="Pfam" id="PF14703">
    <property type="entry name" value="PHM7_cyt"/>
    <property type="match status" value="1"/>
</dbReference>
<feature type="region of interest" description="Disordered" evidence="7">
    <location>
        <begin position="800"/>
        <end position="819"/>
    </location>
</feature>
<comment type="similarity">
    <text evidence="2">Belongs to the CSC1 (TC 1.A.17) family.</text>
</comment>
<keyword evidence="6 8" id="KW-0472">Membrane</keyword>
<dbReference type="InterPro" id="IPR022257">
    <property type="entry name" value="PHM7_ext"/>
</dbReference>
<evidence type="ECO:0000256" key="8">
    <source>
        <dbReference type="SAM" id="Phobius"/>
    </source>
</evidence>
<feature type="transmembrane region" description="Helical" evidence="8">
    <location>
        <begin position="142"/>
        <end position="161"/>
    </location>
</feature>
<reference evidence="13 14" key="2">
    <citation type="submission" date="2019-11" db="EMBL/GenBank/DDBJ databases">
        <authorList>
            <person name="Lu H."/>
        </authorList>
    </citation>
    <scope>NUCLEOTIDE SEQUENCE [LARGE SCALE GENOMIC DNA]</scope>
    <source>
        <strain evidence="13 14">FIM1</strain>
    </source>
</reference>
<dbReference type="Pfam" id="PF13967">
    <property type="entry name" value="RSN1_TM"/>
    <property type="match status" value="1"/>
</dbReference>
<evidence type="ECO:0000256" key="1">
    <source>
        <dbReference type="ARBA" id="ARBA00004141"/>
    </source>
</evidence>
<evidence type="ECO:0000256" key="3">
    <source>
        <dbReference type="ARBA" id="ARBA00022448"/>
    </source>
</evidence>
<accession>A0ABX6EUU0</accession>
<keyword evidence="5 8" id="KW-1133">Transmembrane helix</keyword>
<feature type="region of interest" description="Disordered" evidence="7">
    <location>
        <begin position="765"/>
        <end position="794"/>
    </location>
</feature>
<feature type="transmembrane region" description="Helical" evidence="8">
    <location>
        <begin position="531"/>
        <end position="560"/>
    </location>
</feature>
<dbReference type="Pfam" id="PF02714">
    <property type="entry name" value="RSN1_7TM"/>
    <property type="match status" value="1"/>
</dbReference>
<dbReference type="EMBL" id="CP015056">
    <property type="protein sequence ID" value="QGN15406.1"/>
    <property type="molecule type" value="Genomic_DNA"/>
</dbReference>
<dbReference type="InterPro" id="IPR045122">
    <property type="entry name" value="Csc1-like"/>
</dbReference>
<dbReference type="InterPro" id="IPR003864">
    <property type="entry name" value="CSC1/OSCA1-like_7TM"/>
</dbReference>
<feature type="transmembrane region" description="Helical" evidence="8">
    <location>
        <begin position="12"/>
        <end position="32"/>
    </location>
</feature>
<evidence type="ECO:0000256" key="2">
    <source>
        <dbReference type="ARBA" id="ARBA00007779"/>
    </source>
</evidence>
<proteinExistence type="inferred from homology"/>
<feature type="transmembrane region" description="Helical" evidence="8">
    <location>
        <begin position="483"/>
        <end position="511"/>
    </location>
</feature>
<evidence type="ECO:0000313" key="14">
    <source>
        <dbReference type="Proteomes" id="UP000422736"/>
    </source>
</evidence>
<dbReference type="Proteomes" id="UP000422736">
    <property type="component" value="Chromosome 3"/>
</dbReference>
<protein>
    <submittedName>
        <fullName evidence="13">Phosphate metabolism protein 7</fullName>
    </submittedName>
</protein>
<reference evidence="13 14" key="1">
    <citation type="submission" date="2016-03" db="EMBL/GenBank/DDBJ databases">
        <title>How can Kluyveromyces marxianus grow so fast - potential evolutionary course in Saccharomyces Complex revealed by comparative genomics.</title>
        <authorList>
            <person name="Mo W."/>
            <person name="Lu W."/>
            <person name="Yang X."/>
            <person name="Qi J."/>
            <person name="Lv H."/>
        </authorList>
    </citation>
    <scope>NUCLEOTIDE SEQUENCE [LARGE SCALE GENOMIC DNA]</scope>
    <source>
        <strain evidence="13 14">FIM1</strain>
    </source>
</reference>
<evidence type="ECO:0000259" key="11">
    <source>
        <dbReference type="Pfam" id="PF13967"/>
    </source>
</evidence>
<feature type="transmembrane region" description="Helical" evidence="8">
    <location>
        <begin position="398"/>
        <end position="418"/>
    </location>
</feature>
<dbReference type="PANTHER" id="PTHR13018">
    <property type="entry name" value="PROBABLE MEMBRANE PROTEIN DUF221-RELATED"/>
    <property type="match status" value="1"/>
</dbReference>
<sequence>MAGQTTSSSTSAFVTTLIFNGIVALLFVWLFLRLRPTEPRVYQPRTLKDIKTFPESQRSEEVPPGYFNWVPYLLTKPHSYIIQNTSIDGYLFLRYISMFAAVSFIGCITLFPILLPVNATNGHNLKGFEVLSFSNVSNKRRFYAHVFLSWFYFAFIVFVIYRELYYYVTLRHSIQTSPLYDGLLSSRTLILTDLQGDFCTEEGLNKRFLNVSRVTLARDLKKLHKLVDERDGLAKKYESTLNKVITKAVKKKIKADKKGEQVAEGTTNKNNPQNDLETYMPQNKRPTHRLGKIPVWKIFTSEKVDTLEYCVKRIGELNDEVAKEQDTWEERDLLSTAFIEFKSQYDAQRAYQSVPYLFEKGSYHKALIGYGPDDIRWENTDLSEKEQKAKRSGGNSSLTALIIFWAIPVAFVGCVSNINFLTDKVHFLKFINNMPKVLMGIITGLAPTILLALLMSLVPVIIKKIAVLSGSLTRQDVELYCHKWYYGFQVVQVFIVVTLTSAASSTVTAIIKKPSSAMTLLAENLPKASNFYIAYFLLQGLSVPSGALLQVVNLILSKVLGRVLDKTPRQKWARYNKLSEPSWGVIYPVLELLVCIMITYSIISPIILVFSTFALGFFLLAYTYNLVYVMKFSYDLRGRNYPRALYQVFVGLYLAEICLLGLFIMAKTWGPVALEAICIAATVCAHLYCKRRFEPLFDAVPLSALKYARGDSETYYPAKDQGLEEIRSEGKKLANNILSDDRSGVFQDTTRQDLQRVNMLPDDFEESLEDESKSNNGGGTISGHSKNPSNPFVGETEQFHKTKVPPTLTSEGAESSHDPNVIVNKVDAGEVLADVKGYPVNQPNEQVGLPSDFAKPQSIIQRIKLFFQPQKYYEFAIVRQTLPFAFNDVVKYDLEYLEKAFTDPCVRMKDPVIWIAKDPMGLSQQQKSLAATNGVQVSDDFAEYDEKGREIYLSDPPDFEPVAMK</sequence>
<organism evidence="13 14">
    <name type="scientific">Kluyveromyces marxianus</name>
    <name type="common">Yeast</name>
    <name type="synonym">Candida kefyr</name>
    <dbReference type="NCBI Taxonomy" id="4911"/>
    <lineage>
        <taxon>Eukaryota</taxon>
        <taxon>Fungi</taxon>
        <taxon>Dikarya</taxon>
        <taxon>Ascomycota</taxon>
        <taxon>Saccharomycotina</taxon>
        <taxon>Saccharomycetes</taxon>
        <taxon>Saccharomycetales</taxon>
        <taxon>Saccharomycetaceae</taxon>
        <taxon>Kluyveromyces</taxon>
    </lineage>
</organism>
<evidence type="ECO:0000256" key="7">
    <source>
        <dbReference type="SAM" id="MobiDB-lite"/>
    </source>
</evidence>
<keyword evidence="14" id="KW-1185">Reference proteome</keyword>
<feature type="transmembrane region" description="Helical" evidence="8">
    <location>
        <begin position="606"/>
        <end position="624"/>
    </location>
</feature>
<feature type="domain" description="10TM putative phosphate transporter extracellular tail" evidence="10">
    <location>
        <begin position="866"/>
        <end position="958"/>
    </location>
</feature>
<feature type="domain" description="CSC1/OSCA1-like N-terminal transmembrane" evidence="11">
    <location>
        <begin position="12"/>
        <end position="163"/>
    </location>
</feature>
<dbReference type="Pfam" id="PF12621">
    <property type="entry name" value="PHM7_ext"/>
    <property type="match status" value="1"/>
</dbReference>
<dbReference type="InterPro" id="IPR032880">
    <property type="entry name" value="CSC1/OSCA1-like_N"/>
</dbReference>
<evidence type="ECO:0000313" key="13">
    <source>
        <dbReference type="EMBL" id="QGN15406.1"/>
    </source>
</evidence>
<gene>
    <name evidence="13" type="primary">PHM7</name>
    <name evidence="13" type="ORF">FIM1_2096</name>
</gene>
<evidence type="ECO:0000259" key="12">
    <source>
        <dbReference type="Pfam" id="PF14703"/>
    </source>
</evidence>
<comment type="subcellular location">
    <subcellularLocation>
        <location evidence="1">Membrane</location>
        <topology evidence="1">Multi-pass membrane protein</topology>
    </subcellularLocation>
</comment>
<feature type="transmembrane region" description="Helical" evidence="8">
    <location>
        <begin position="438"/>
        <end position="462"/>
    </location>
</feature>
<feature type="domain" description="CSC1/OSCA1-like cytosolic" evidence="12">
    <location>
        <begin position="186"/>
        <end position="379"/>
    </location>
</feature>
<feature type="transmembrane region" description="Helical" evidence="8">
    <location>
        <begin position="92"/>
        <end position="115"/>
    </location>
</feature>
<keyword evidence="3" id="KW-0813">Transport</keyword>
<dbReference type="PANTHER" id="PTHR13018:SF139">
    <property type="entry name" value="PHOSPHATE METABOLISM PROTEIN 7"/>
    <property type="match status" value="1"/>
</dbReference>
<dbReference type="InterPro" id="IPR027815">
    <property type="entry name" value="CSC1/OSCA1-like_cyt"/>
</dbReference>
<feature type="domain" description="CSC1/OSCA1-like 7TM region" evidence="9">
    <location>
        <begin position="393"/>
        <end position="663"/>
    </location>
</feature>
<evidence type="ECO:0000259" key="9">
    <source>
        <dbReference type="Pfam" id="PF02714"/>
    </source>
</evidence>